<proteinExistence type="predicted"/>
<keyword evidence="1" id="KW-0812">Transmembrane</keyword>
<evidence type="ECO:0000256" key="1">
    <source>
        <dbReference type="SAM" id="Phobius"/>
    </source>
</evidence>
<dbReference type="Pfam" id="PF22564">
    <property type="entry name" value="HAAS"/>
    <property type="match status" value="1"/>
</dbReference>
<evidence type="ECO:0000313" key="2">
    <source>
        <dbReference type="EMBL" id="GFZ30305.1"/>
    </source>
</evidence>
<keyword evidence="1" id="KW-0472">Membrane</keyword>
<feature type="transmembrane region" description="Helical" evidence="1">
    <location>
        <begin position="93"/>
        <end position="113"/>
    </location>
</feature>
<dbReference type="Proteomes" id="UP000663802">
    <property type="component" value="Unassembled WGS sequence"/>
</dbReference>
<protein>
    <recommendedName>
        <fullName evidence="4">DUF1700 domain-containing protein</fullName>
    </recommendedName>
</protein>
<dbReference type="RefSeq" id="WP_206868284.1">
    <property type="nucleotide sequence ID" value="NZ_BMBA01000001.1"/>
</dbReference>
<name>A0ABQ1E6A8_9CLOT</name>
<evidence type="ECO:0008006" key="4">
    <source>
        <dbReference type="Google" id="ProtNLM"/>
    </source>
</evidence>
<reference evidence="2 3" key="1">
    <citation type="journal article" date="2021" name="Int. J. Syst. Evol. Microbiol.">
        <title>Clostridium zeae sp. nov., isolated from corn silage.</title>
        <authorList>
            <person name="Kobayashi H."/>
            <person name="Tanizawa Y."/>
            <person name="Yagura M."/>
            <person name="Sakamoto M."/>
            <person name="Ohkuma M."/>
            <person name="Tohno M."/>
        </authorList>
    </citation>
    <scope>NUCLEOTIDE SEQUENCE [LARGE SCALE GENOMIC DNA]</scope>
    <source>
        <strain evidence="2 3">CSC2</strain>
    </source>
</reference>
<accession>A0ABQ1E6A8</accession>
<keyword evidence="3" id="KW-1185">Reference proteome</keyword>
<organism evidence="2 3">
    <name type="scientific">Clostridium zeae</name>
    <dbReference type="NCBI Taxonomy" id="2759022"/>
    <lineage>
        <taxon>Bacteria</taxon>
        <taxon>Bacillati</taxon>
        <taxon>Bacillota</taxon>
        <taxon>Clostridia</taxon>
        <taxon>Eubacteriales</taxon>
        <taxon>Clostridiaceae</taxon>
        <taxon>Clostridium</taxon>
    </lineage>
</organism>
<comment type="caution">
    <text evidence="2">The sequence shown here is derived from an EMBL/GenBank/DDBJ whole genome shotgun (WGS) entry which is preliminary data.</text>
</comment>
<gene>
    <name evidence="2" type="ORF">CSC2_08310</name>
</gene>
<dbReference type="EMBL" id="BMBA01000001">
    <property type="protein sequence ID" value="GFZ30305.1"/>
    <property type="molecule type" value="Genomic_DNA"/>
</dbReference>
<sequence>MRKDEFMREMEVNLDKVSESERKEILYDYEEHFRIAKENGKADEEICMELGDPKEIANSYKDSFKDKNSLSEYRNESVKVMPISKYSDMRRSVGVFAIAAGMIIMIFTIHSIFSGHRSSVKNASVNQIRIGDKNIDQSGVHGDGISIDKDGISMPGLTINDDGISAEDVNIDSKGISGPEFKIDKDGVKIN</sequence>
<evidence type="ECO:0000313" key="3">
    <source>
        <dbReference type="Proteomes" id="UP000663802"/>
    </source>
</evidence>
<keyword evidence="1" id="KW-1133">Transmembrane helix</keyword>